<dbReference type="AlphaFoldDB" id="A0A382ZUT7"/>
<evidence type="ECO:0000313" key="1">
    <source>
        <dbReference type="EMBL" id="SVD99183.1"/>
    </source>
</evidence>
<sequence>MGNIPIALQLYTVRDDLAENPIQTIRSVSEIGYQGVEGGPPAGMSNIDFLELLTDHNLVLIGGGVSPVEMRND</sequence>
<accession>A0A382ZUT7</accession>
<name>A0A382ZUT7_9ZZZZ</name>
<protein>
    <submittedName>
        <fullName evidence="1">Uncharacterized protein</fullName>
    </submittedName>
</protein>
<feature type="non-terminal residue" evidence="1">
    <location>
        <position position="73"/>
    </location>
</feature>
<dbReference type="InterPro" id="IPR036237">
    <property type="entry name" value="Xyl_isomerase-like_sf"/>
</dbReference>
<gene>
    <name evidence="1" type="ORF">METZ01_LOCUS452037</name>
</gene>
<dbReference type="Gene3D" id="3.20.20.150">
    <property type="entry name" value="Divalent-metal-dependent TIM barrel enzymes"/>
    <property type="match status" value="1"/>
</dbReference>
<reference evidence="1" key="1">
    <citation type="submission" date="2018-05" db="EMBL/GenBank/DDBJ databases">
        <authorList>
            <person name="Lanie J.A."/>
            <person name="Ng W.-L."/>
            <person name="Kazmierczak K.M."/>
            <person name="Andrzejewski T.M."/>
            <person name="Davidsen T.M."/>
            <person name="Wayne K.J."/>
            <person name="Tettelin H."/>
            <person name="Glass J.I."/>
            <person name="Rusch D."/>
            <person name="Podicherti R."/>
            <person name="Tsui H.-C.T."/>
            <person name="Winkler M.E."/>
        </authorList>
    </citation>
    <scope>NUCLEOTIDE SEQUENCE</scope>
</reference>
<organism evidence="1">
    <name type="scientific">marine metagenome</name>
    <dbReference type="NCBI Taxonomy" id="408172"/>
    <lineage>
        <taxon>unclassified sequences</taxon>
        <taxon>metagenomes</taxon>
        <taxon>ecological metagenomes</taxon>
    </lineage>
</organism>
<proteinExistence type="predicted"/>
<dbReference type="EMBL" id="UINC01186792">
    <property type="protein sequence ID" value="SVD99183.1"/>
    <property type="molecule type" value="Genomic_DNA"/>
</dbReference>
<dbReference type="SUPFAM" id="SSF51658">
    <property type="entry name" value="Xylose isomerase-like"/>
    <property type="match status" value="1"/>
</dbReference>